<feature type="compositionally biased region" description="Basic and acidic residues" evidence="1">
    <location>
        <begin position="378"/>
        <end position="388"/>
    </location>
</feature>
<feature type="region of interest" description="Disordered" evidence="1">
    <location>
        <begin position="600"/>
        <end position="629"/>
    </location>
</feature>
<keyword evidence="3" id="KW-1185">Reference proteome</keyword>
<dbReference type="PANTHER" id="PTHR31008:SF0">
    <property type="entry name" value="CSL1"/>
    <property type="match status" value="1"/>
</dbReference>
<comment type="caution">
    <text evidence="2">The sequence shown here is derived from an EMBL/GenBank/DDBJ whole genome shotgun (WGS) entry which is preliminary data.</text>
</comment>
<feature type="region of interest" description="Disordered" evidence="1">
    <location>
        <begin position="761"/>
        <end position="782"/>
    </location>
</feature>
<feature type="region of interest" description="Disordered" evidence="1">
    <location>
        <begin position="806"/>
        <end position="877"/>
    </location>
</feature>
<gene>
    <name evidence="2" type="ORF">RD792_002438</name>
</gene>
<evidence type="ECO:0000313" key="2">
    <source>
        <dbReference type="EMBL" id="KAK4491672.1"/>
    </source>
</evidence>
<proteinExistence type="predicted"/>
<accession>A0ABR0DR24</accession>
<feature type="compositionally biased region" description="Basic and acidic residues" evidence="1">
    <location>
        <begin position="821"/>
        <end position="849"/>
    </location>
</feature>
<evidence type="ECO:0000256" key="1">
    <source>
        <dbReference type="SAM" id="MobiDB-lite"/>
    </source>
</evidence>
<reference evidence="2 3" key="1">
    <citation type="journal article" date="2023" name="bioRxiv">
        <title>Genome report: Whole genome sequence and annotation of Penstemon davidsonii.</title>
        <authorList>
            <person name="Ostevik K.L."/>
            <person name="Alabady M."/>
            <person name="Zhang M."/>
            <person name="Rausher M.D."/>
        </authorList>
    </citation>
    <scope>NUCLEOTIDE SEQUENCE [LARGE SCALE GENOMIC DNA]</scope>
    <source>
        <strain evidence="2">DNT005</strain>
        <tissue evidence="2">Whole leaf</tissue>
    </source>
</reference>
<name>A0ABR0DR24_9LAMI</name>
<dbReference type="Proteomes" id="UP001291926">
    <property type="component" value="Unassembled WGS sequence"/>
</dbReference>
<feature type="compositionally biased region" description="Basic residues" evidence="1">
    <location>
        <begin position="365"/>
        <end position="377"/>
    </location>
</feature>
<feature type="compositionally biased region" description="Polar residues" evidence="1">
    <location>
        <begin position="389"/>
        <end position="398"/>
    </location>
</feature>
<protein>
    <recommendedName>
        <fullName evidence="4">COP1-interacting protein 7</fullName>
    </recommendedName>
</protein>
<sequence length="877" mass="98470">MDSKAILDYALFQLTPTRTRCDLVVFCGKKSEKLASGLMEPFKSHLKYAQDQIPKGGYSITLRPPATVDDASWFTKATFQRFVRFVSTPEILERIIRIEREILQIETSTQSNEILKEEVTGHTGEVLLTNLLMLSGILSAADGITKKSSNSKKLNSDEEIDGAALEENSRIRLQRLMDTRKALLLKEQAMAYARAVVAGYEMDSINDLICFADTFGASRLREACTDFKELYKKKHSDDQWMDELAAVQASDMAAALSYMGTSGILLAGENIPGNFPLVRSVSSEPISDTIASPANSDGTKENNSTTPEQTPNGQQMPWMNQIPQYMYNLQAYQGYPFPGMHAVQPYYPGHMGWQPPGGNNMPSKNQKKHKSSSRKKERSLDDENEKSASEQSESSDWYSETDSDEEDKKHPSKGQSQTYGKRNKKKTSKTVVIRNINYITSQRHNEEETEVSDNNSSDESYIREGVDNALATLEKHNNYSKAHKNREKRGFIAQNENNSVEEKTTWDAFQNILMSRDDSVPDDLQDQHYMVKNSNDGLSDKMKNTLFLDSENVKAKPLTTDDSVLMFQKNGQNGAKSHMVDFTNGEETYTRKKFVSEDENALFSQHSQESRTGLQGNLPDYSTESATTKNRKGEDWFVVNPSLSSEAQEAKKLDTLSYERDIVHKQTSTRTAVVDDSFIIESRSVSNEPYVCNWRTDISMAADIDIANQLQNGSVTKSGSGISEPNDLYMMVPRESQDSARASWTPEMEYEVKISPIVKGNGHTEEPIVNGKNEGGKKVTKSIGKDVKSKALMGSFSKSRLDYLSKSKKIPSPNKSMVHKSKFEKEEEERKRLEEIVIQRQKRIAERTAARGSTPTASKKNPVGNKTAPAKLDKKRS</sequence>
<organism evidence="2 3">
    <name type="scientific">Penstemon davidsonii</name>
    <dbReference type="NCBI Taxonomy" id="160366"/>
    <lineage>
        <taxon>Eukaryota</taxon>
        <taxon>Viridiplantae</taxon>
        <taxon>Streptophyta</taxon>
        <taxon>Embryophyta</taxon>
        <taxon>Tracheophyta</taxon>
        <taxon>Spermatophyta</taxon>
        <taxon>Magnoliopsida</taxon>
        <taxon>eudicotyledons</taxon>
        <taxon>Gunneridae</taxon>
        <taxon>Pentapetalae</taxon>
        <taxon>asterids</taxon>
        <taxon>lamiids</taxon>
        <taxon>Lamiales</taxon>
        <taxon>Plantaginaceae</taxon>
        <taxon>Cheloneae</taxon>
        <taxon>Penstemon</taxon>
    </lineage>
</organism>
<dbReference type="PANTHER" id="PTHR31008">
    <property type="entry name" value="COP1-INTERACTING PROTEIN-RELATED"/>
    <property type="match status" value="1"/>
</dbReference>
<feature type="region of interest" description="Disordered" evidence="1">
    <location>
        <begin position="353"/>
        <end position="460"/>
    </location>
</feature>
<feature type="compositionally biased region" description="Polar residues" evidence="1">
    <location>
        <begin position="602"/>
        <end position="628"/>
    </location>
</feature>
<evidence type="ECO:0000313" key="3">
    <source>
        <dbReference type="Proteomes" id="UP001291926"/>
    </source>
</evidence>
<evidence type="ECO:0008006" key="4">
    <source>
        <dbReference type="Google" id="ProtNLM"/>
    </source>
</evidence>
<dbReference type="EMBL" id="JAYDYQ010001087">
    <property type="protein sequence ID" value="KAK4491672.1"/>
    <property type="molecule type" value="Genomic_DNA"/>
</dbReference>
<feature type="region of interest" description="Disordered" evidence="1">
    <location>
        <begin position="286"/>
        <end position="317"/>
    </location>
</feature>